<proteinExistence type="predicted"/>
<feature type="domain" description="XdhC- CoxI" evidence="1">
    <location>
        <begin position="1"/>
        <end position="39"/>
    </location>
</feature>
<dbReference type="Pfam" id="PF02625">
    <property type="entry name" value="XdhC_CoxI"/>
    <property type="match status" value="1"/>
</dbReference>
<dbReference type="AlphaFoldDB" id="A0A381QJL1"/>
<reference evidence="2" key="1">
    <citation type="submission" date="2018-05" db="EMBL/GenBank/DDBJ databases">
        <authorList>
            <person name="Lanie J.A."/>
            <person name="Ng W.-L."/>
            <person name="Kazmierczak K.M."/>
            <person name="Andrzejewski T.M."/>
            <person name="Davidsen T.M."/>
            <person name="Wayne K.J."/>
            <person name="Tettelin H."/>
            <person name="Glass J.I."/>
            <person name="Rusch D."/>
            <person name="Podicherti R."/>
            <person name="Tsui H.-C.T."/>
            <person name="Winkler M.E."/>
        </authorList>
    </citation>
    <scope>NUCLEOTIDE SEQUENCE</scope>
</reference>
<protein>
    <recommendedName>
        <fullName evidence="1">XdhC- CoxI domain-containing protein</fullName>
    </recommendedName>
</protein>
<dbReference type="InterPro" id="IPR003777">
    <property type="entry name" value="XdhC_CoxI"/>
</dbReference>
<sequence length="70" mass="7220">MIVDPDTGLVGTVGGGCGEAEVIEAAYRVIETGKAQRVNVDLTDDLVSWSPAVCGGVMDIFVEPVSPEPS</sequence>
<name>A0A381QJL1_9ZZZZ</name>
<dbReference type="PANTHER" id="PTHR30388">
    <property type="entry name" value="ALDEHYDE OXIDOREDUCTASE MOLYBDENUM COFACTOR ASSEMBLY PROTEIN"/>
    <property type="match status" value="1"/>
</dbReference>
<evidence type="ECO:0000313" key="2">
    <source>
        <dbReference type="EMBL" id="SUZ78609.1"/>
    </source>
</evidence>
<dbReference type="InterPro" id="IPR052698">
    <property type="entry name" value="MoCofactor_Util/Proc"/>
</dbReference>
<evidence type="ECO:0000259" key="1">
    <source>
        <dbReference type="Pfam" id="PF02625"/>
    </source>
</evidence>
<accession>A0A381QJL1</accession>
<gene>
    <name evidence="2" type="ORF">METZ01_LOCUS31463</name>
</gene>
<organism evidence="2">
    <name type="scientific">marine metagenome</name>
    <dbReference type="NCBI Taxonomy" id="408172"/>
    <lineage>
        <taxon>unclassified sequences</taxon>
        <taxon>metagenomes</taxon>
        <taxon>ecological metagenomes</taxon>
    </lineage>
</organism>
<dbReference type="EMBL" id="UINC01001360">
    <property type="protein sequence ID" value="SUZ78609.1"/>
    <property type="molecule type" value="Genomic_DNA"/>
</dbReference>
<dbReference type="PANTHER" id="PTHR30388:SF6">
    <property type="entry name" value="XANTHINE DEHYDROGENASE SUBUNIT A-RELATED"/>
    <property type="match status" value="1"/>
</dbReference>